<protein>
    <submittedName>
        <fullName evidence="2">SH3 domain-containing protein</fullName>
    </submittedName>
</protein>
<proteinExistence type="predicted"/>
<dbReference type="RefSeq" id="WP_305163181.1">
    <property type="nucleotide sequence ID" value="NZ_JAUUTP010000213.1"/>
</dbReference>
<dbReference type="Gene3D" id="2.30.30.40">
    <property type="entry name" value="SH3 Domains"/>
    <property type="match status" value="1"/>
</dbReference>
<dbReference type="InterPro" id="IPR036028">
    <property type="entry name" value="SH3-like_dom_sf"/>
</dbReference>
<dbReference type="PANTHER" id="PTHR34408:SF1">
    <property type="entry name" value="GLYCOSYL HYDROLASE FAMILY 19 DOMAIN-CONTAINING PROTEIN HI_1415"/>
    <property type="match status" value="1"/>
</dbReference>
<dbReference type="PROSITE" id="PS51781">
    <property type="entry name" value="SH3B"/>
    <property type="match status" value="1"/>
</dbReference>
<dbReference type="SUPFAM" id="SSF50044">
    <property type="entry name" value="SH3-domain"/>
    <property type="match status" value="1"/>
</dbReference>
<dbReference type="InterPro" id="IPR052354">
    <property type="entry name" value="Cell_Wall_Dynamics_Protein"/>
</dbReference>
<dbReference type="Pfam" id="PF08239">
    <property type="entry name" value="SH3_3"/>
    <property type="match status" value="1"/>
</dbReference>
<sequence>GSLNMRKTGAEGASIVTKLTRGTQVTVYSESNGWAKVKANGKDGYVSTDYLSTTKPGTDFKPSIPEKTTT</sequence>
<dbReference type="PANTHER" id="PTHR34408">
    <property type="entry name" value="FAMILY PROTEIN, PUTATIVE-RELATED"/>
    <property type="match status" value="1"/>
</dbReference>
<dbReference type="SMART" id="SM00287">
    <property type="entry name" value="SH3b"/>
    <property type="match status" value="1"/>
</dbReference>
<feature type="non-terminal residue" evidence="2">
    <location>
        <position position="1"/>
    </location>
</feature>
<feature type="domain" description="SH3b" evidence="1">
    <location>
        <begin position="1"/>
        <end position="55"/>
    </location>
</feature>
<evidence type="ECO:0000259" key="1">
    <source>
        <dbReference type="PROSITE" id="PS51781"/>
    </source>
</evidence>
<reference evidence="2" key="1">
    <citation type="submission" date="2023-07" db="EMBL/GenBank/DDBJ databases">
        <title>Murine gut Bacillus species.</title>
        <authorList>
            <person name="Gutman E."/>
            <person name="Hashuel R."/>
            <person name="Litvak Y."/>
        </authorList>
    </citation>
    <scope>NUCLEOTIDE SEQUENCE</scope>
    <source>
        <strain evidence="2">RU283</strain>
    </source>
</reference>
<gene>
    <name evidence="2" type="ORF">Q8G35_28990</name>
</gene>
<evidence type="ECO:0000313" key="2">
    <source>
        <dbReference type="EMBL" id="MDP1422227.1"/>
    </source>
</evidence>
<feature type="non-terminal residue" evidence="2">
    <location>
        <position position="70"/>
    </location>
</feature>
<dbReference type="AlphaFoldDB" id="A0AA90PEP6"/>
<dbReference type="Proteomes" id="UP001178277">
    <property type="component" value="Unassembled WGS sequence"/>
</dbReference>
<organism evidence="2 3">
    <name type="scientific">Peribacillus simplex</name>
    <dbReference type="NCBI Taxonomy" id="1478"/>
    <lineage>
        <taxon>Bacteria</taxon>
        <taxon>Bacillati</taxon>
        <taxon>Bacillota</taxon>
        <taxon>Bacilli</taxon>
        <taxon>Bacillales</taxon>
        <taxon>Bacillaceae</taxon>
        <taxon>Peribacillus</taxon>
    </lineage>
</organism>
<comment type="caution">
    <text evidence="2">The sequence shown here is derived from an EMBL/GenBank/DDBJ whole genome shotgun (WGS) entry which is preliminary data.</text>
</comment>
<evidence type="ECO:0000313" key="3">
    <source>
        <dbReference type="Proteomes" id="UP001178277"/>
    </source>
</evidence>
<name>A0AA90PEP6_9BACI</name>
<dbReference type="EMBL" id="JAUUTP010000213">
    <property type="protein sequence ID" value="MDP1422227.1"/>
    <property type="molecule type" value="Genomic_DNA"/>
</dbReference>
<accession>A0AA90PEP6</accession>
<dbReference type="InterPro" id="IPR003646">
    <property type="entry name" value="SH3-like_bac-type"/>
</dbReference>